<dbReference type="Pfam" id="PF02623">
    <property type="entry name" value="FliW"/>
    <property type="match status" value="1"/>
</dbReference>
<proteinExistence type="inferred from homology"/>
<sequence>MNFETKHHGTIEFEEKDVIEFKKGLPGFESLKKFILISLENNTFLKVLHSIEDKDIGLMVVSPFDFLKDYEVSIEEEVLENLSIDEEKDVVVLNTVTLSSEINKITTNLRAPIIINIKKALGEQIIIQDEKYPIKYPLIKE</sequence>
<comment type="similarity">
    <text evidence="1">Belongs to the FliW family.</text>
</comment>
<dbReference type="HAMAP" id="MF_01185">
    <property type="entry name" value="FliW"/>
    <property type="match status" value="1"/>
</dbReference>
<organism evidence="2 3">
    <name type="scientific">Clostridium simiarum</name>
    <dbReference type="NCBI Taxonomy" id="2841506"/>
    <lineage>
        <taxon>Bacteria</taxon>
        <taxon>Bacillati</taxon>
        <taxon>Bacillota</taxon>
        <taxon>Clostridia</taxon>
        <taxon>Eubacteriales</taxon>
        <taxon>Clostridiaceae</taxon>
        <taxon>Clostridium</taxon>
    </lineage>
</organism>
<keyword evidence="2" id="KW-0966">Cell projection</keyword>
<comment type="function">
    <text evidence="1">Acts as an anti-CsrA protein, binds CsrA and prevents it from repressing translation of its target genes, one of which is flagellin. Binds to flagellin and participates in the assembly of the flagellum.</text>
</comment>
<dbReference type="InterPro" id="IPR003775">
    <property type="entry name" value="Flagellar_assembly_factor_FliW"/>
</dbReference>
<evidence type="ECO:0000313" key="3">
    <source>
        <dbReference type="Proteomes" id="UP000736583"/>
    </source>
</evidence>
<gene>
    <name evidence="1 2" type="primary">fliW</name>
    <name evidence="2" type="ORF">KQI89_04970</name>
</gene>
<keyword evidence="1" id="KW-0143">Chaperone</keyword>
<reference evidence="2 3" key="1">
    <citation type="submission" date="2021-06" db="EMBL/GenBank/DDBJ databases">
        <authorList>
            <person name="Sun Q."/>
            <person name="Li D."/>
        </authorList>
    </citation>
    <scope>NUCLEOTIDE SEQUENCE [LARGE SCALE GENOMIC DNA]</scope>
    <source>
        <strain evidence="2 3">MSJ-4</strain>
    </source>
</reference>
<dbReference type="Proteomes" id="UP000736583">
    <property type="component" value="Unassembled WGS sequence"/>
</dbReference>
<keyword evidence="2" id="KW-0282">Flagellum</keyword>
<dbReference type="NCBIfam" id="NF009793">
    <property type="entry name" value="PRK13285.1-1"/>
    <property type="match status" value="1"/>
</dbReference>
<evidence type="ECO:0000256" key="1">
    <source>
        <dbReference type="HAMAP-Rule" id="MF_01185"/>
    </source>
</evidence>
<keyword evidence="3" id="KW-1185">Reference proteome</keyword>
<protein>
    <recommendedName>
        <fullName evidence="1">Flagellar assembly factor FliW</fullName>
    </recommendedName>
</protein>
<evidence type="ECO:0000313" key="2">
    <source>
        <dbReference type="EMBL" id="MBU5591108.1"/>
    </source>
</evidence>
<keyword evidence="2" id="KW-0969">Cilium</keyword>
<comment type="subcellular location">
    <subcellularLocation>
        <location evidence="1">Cytoplasm</location>
    </subcellularLocation>
</comment>
<keyword evidence="1" id="KW-1005">Bacterial flagellum biogenesis</keyword>
<accession>A0ABS6EYN6</accession>
<dbReference type="EMBL" id="JAHLQL010000001">
    <property type="protein sequence ID" value="MBU5591108.1"/>
    <property type="molecule type" value="Genomic_DNA"/>
</dbReference>
<comment type="subunit">
    <text evidence="1">Interacts with translational regulator CsrA and flagellin(s).</text>
</comment>
<keyword evidence="1" id="KW-0810">Translation regulation</keyword>
<keyword evidence="1" id="KW-0963">Cytoplasm</keyword>
<name>A0ABS6EYN6_9CLOT</name>
<dbReference type="PANTHER" id="PTHR39190:SF1">
    <property type="entry name" value="FLAGELLAR ASSEMBLY FACTOR FLIW"/>
    <property type="match status" value="1"/>
</dbReference>
<dbReference type="RefSeq" id="WP_216456141.1">
    <property type="nucleotide sequence ID" value="NZ_JAHLQL010000001.1"/>
</dbReference>
<comment type="caution">
    <text evidence="2">The sequence shown here is derived from an EMBL/GenBank/DDBJ whole genome shotgun (WGS) entry which is preliminary data.</text>
</comment>
<dbReference type="PANTHER" id="PTHR39190">
    <property type="entry name" value="FLAGELLAR ASSEMBLY FACTOR FLIW"/>
    <property type="match status" value="1"/>
</dbReference>